<organism evidence="3 4">
    <name type="scientific">Nematocida ausubeli (strain ATCC PRA-371 / ERTm2)</name>
    <name type="common">Nematode killer fungus</name>
    <dbReference type="NCBI Taxonomy" id="1913371"/>
    <lineage>
        <taxon>Eukaryota</taxon>
        <taxon>Fungi</taxon>
        <taxon>Fungi incertae sedis</taxon>
        <taxon>Microsporidia</taxon>
        <taxon>Nematocida</taxon>
    </lineage>
</organism>
<accession>A0A086J1U1</accession>
<dbReference type="InterPro" id="IPR041470">
    <property type="entry name" value="GCP_N"/>
</dbReference>
<evidence type="ECO:0000256" key="1">
    <source>
        <dbReference type="ARBA" id="ARBA00022701"/>
    </source>
</evidence>
<dbReference type="InterPro" id="IPR042241">
    <property type="entry name" value="GCP_C_sf"/>
</dbReference>
<dbReference type="AlphaFoldDB" id="A0A086J1U1"/>
<proteinExistence type="predicted"/>
<name>A0A086J1U1_NEMA1</name>
<dbReference type="Gene3D" id="1.20.120.1900">
    <property type="entry name" value="Gamma-tubulin complex, C-terminal domain"/>
    <property type="match status" value="1"/>
</dbReference>
<dbReference type="RefSeq" id="XP_052904664.1">
    <property type="nucleotide sequence ID" value="XM_053048859.1"/>
</dbReference>
<evidence type="ECO:0000313" key="3">
    <source>
        <dbReference type="EMBL" id="KFG26109.1"/>
    </source>
</evidence>
<dbReference type="GO" id="GO:0005874">
    <property type="term" value="C:microtubule"/>
    <property type="evidence" value="ECO:0007669"/>
    <property type="project" value="UniProtKB-KW"/>
</dbReference>
<evidence type="ECO:0000259" key="2">
    <source>
        <dbReference type="Pfam" id="PF17681"/>
    </source>
</evidence>
<protein>
    <recommendedName>
        <fullName evidence="2">Gamma tubulin complex component protein N-terminal domain-containing protein</fullName>
    </recommendedName>
</protein>
<keyword evidence="1" id="KW-0493">Microtubule</keyword>
<dbReference type="Proteomes" id="UP000054524">
    <property type="component" value="Unassembled WGS sequence"/>
</dbReference>
<sequence>MESVKTRSSPLLSDLLFALAGIDCKAIKIRQSNECEVDTFVNSSVSKNSLQIVRELLVIIAGIKKCRYYVETAYFSSGFIRKHLFQAVEEEIQVYLCKVDQIKREADQAPVQIEALPFIFQKEIELFSALTEVLEESRKVGDLFLLDAVLRSRLQSPRIICSLSAPMNRILVRLVEGLDTSGYFEERHTYDYAECFWSSHYRIREDIPQYLAGYILKLVELGKISKIRRSAGETEIHYTKNILSVCLDRRSTIINEAELHAYYAQISECPSVKRCWKEGVSELFSRIGLDVSRYAELFQEMGSRMICTPGKKDISLVNYLMRKGSAGYSAYEEHVDSPSMSFLGDCTFLLENIEGVRASPVTFVHNEVSLAKTLLEINDARRMRNIEDLSLLQGLDITLSLKEPLSMFFSAKTISEIRIVFRLVYSLYAVEYFLCSQYSEWRIKQILLSFVTGVRMFITEKIDSEFQSVINEENVSQYTESLESAMSNIMKASLLTSPFLIQFYSKVFSIAFMYIELPHREQLTTEEENEILVSLKACFKAAIPYVKSPLLILLFESLA</sequence>
<keyword evidence="4" id="KW-1185">Reference proteome</keyword>
<gene>
    <name evidence="3" type="ORF">NESG_01224</name>
</gene>
<dbReference type="GeneID" id="77676197"/>
<comment type="caution">
    <text evidence="3">The sequence shown here is derived from an EMBL/GenBank/DDBJ whole genome shotgun (WGS) entry which is preliminary data.</text>
</comment>
<feature type="domain" description="Gamma tubulin complex component protein N-terminal" evidence="2">
    <location>
        <begin position="12"/>
        <end position="152"/>
    </location>
</feature>
<reference evidence="3 4" key="1">
    <citation type="journal article" date="2014" name="Genome Announc.">
        <title>Genome Sequence of the Microsporidian Species Nematocida sp1 Strain ERTm6 (ATCC PRA-372).</title>
        <authorList>
            <person name="Bakowski M.A."/>
            <person name="Priest M."/>
            <person name="Young S."/>
            <person name="Cuomo C.A."/>
            <person name="Troemel E.R."/>
        </authorList>
    </citation>
    <scope>NUCLEOTIDE SEQUENCE [LARGE SCALE GENOMIC DNA]</scope>
    <source>
        <strain evidence="3 4">ERTm6</strain>
    </source>
</reference>
<dbReference type="HOGENOM" id="CLU_487524_0_0_1"/>
<dbReference type="EMBL" id="AKIJ01000003">
    <property type="protein sequence ID" value="KFG26109.1"/>
    <property type="molecule type" value="Genomic_DNA"/>
</dbReference>
<dbReference type="Pfam" id="PF17681">
    <property type="entry name" value="GCP_N_terminal"/>
    <property type="match status" value="1"/>
</dbReference>
<evidence type="ECO:0000313" key="4">
    <source>
        <dbReference type="Proteomes" id="UP000054524"/>
    </source>
</evidence>